<organism evidence="1 2">
    <name type="scientific">Burkholderia vietnamiensis (strain G4 / LMG 22486)</name>
    <name type="common">Burkholderia cepacia (strain R1808)</name>
    <dbReference type="NCBI Taxonomy" id="269482"/>
    <lineage>
        <taxon>Bacteria</taxon>
        <taxon>Pseudomonadati</taxon>
        <taxon>Pseudomonadota</taxon>
        <taxon>Betaproteobacteria</taxon>
        <taxon>Burkholderiales</taxon>
        <taxon>Burkholderiaceae</taxon>
        <taxon>Burkholderia</taxon>
        <taxon>Burkholderia cepacia complex</taxon>
    </lineage>
</organism>
<protein>
    <submittedName>
        <fullName evidence="1">Uncharacterized protein</fullName>
    </submittedName>
</protein>
<dbReference type="Proteomes" id="UP000002287">
    <property type="component" value="Plasmid pBVIE01"/>
</dbReference>
<accession>A4JUG0</accession>
<geneLocation type="plasmid" evidence="1 2">
    <name>pBVIE01</name>
</geneLocation>
<proteinExistence type="predicted"/>
<sequence length="152" mass="16886">MTKVGKMTAMAVHMRGWIGVSDGDRRVTVKLELAPCRADVATTVMSIDYIEALWERSLADAIEDDESVGQIDWVEMIGERGRPLGAALVRFGSMCWELGADITPARFEECERRVFCCLENGEDASYYRALISAAEDHRSETMRLAQPAPVNA</sequence>
<dbReference type="AlphaFoldDB" id="A4JUG0"/>
<keyword evidence="1" id="KW-0614">Plasmid</keyword>
<evidence type="ECO:0000313" key="2">
    <source>
        <dbReference type="Proteomes" id="UP000002287"/>
    </source>
</evidence>
<name>A4JUG0_BURVG</name>
<evidence type="ECO:0000313" key="1">
    <source>
        <dbReference type="EMBL" id="ABO59913.1"/>
    </source>
</evidence>
<gene>
    <name evidence="1" type="ordered locus">Bcep1808_7027</name>
</gene>
<reference evidence="1 2" key="1">
    <citation type="submission" date="2007-03" db="EMBL/GenBank/DDBJ databases">
        <title>Complete sequence of plasmid pBVIE01 of Burkholderia vietnamiensis G4.</title>
        <authorList>
            <consortium name="US DOE Joint Genome Institute"/>
            <person name="Copeland A."/>
            <person name="Lucas S."/>
            <person name="Lapidus A."/>
            <person name="Barry K."/>
            <person name="Detter J.C."/>
            <person name="Glavina del Rio T."/>
            <person name="Hammon N."/>
            <person name="Israni S."/>
            <person name="Dalin E."/>
            <person name="Tice H."/>
            <person name="Pitluck S."/>
            <person name="Chain P."/>
            <person name="Malfatti S."/>
            <person name="Shin M."/>
            <person name="Vergez L."/>
            <person name="Schmutz J."/>
            <person name="Larimer F."/>
            <person name="Land M."/>
            <person name="Hauser L."/>
            <person name="Kyrpides N."/>
            <person name="Tiedje J."/>
            <person name="Richardson P."/>
        </authorList>
    </citation>
    <scope>NUCLEOTIDE SEQUENCE [LARGE SCALE GENOMIC DNA]</scope>
    <source>
        <strain evidence="2">G4 / LMG 22486</strain>
        <plasmid evidence="1 2">pBVIE01</plasmid>
    </source>
</reference>
<dbReference type="KEGG" id="bvi:Bcep1808_7027"/>
<dbReference type="EMBL" id="CP000617">
    <property type="protein sequence ID" value="ABO59913.1"/>
    <property type="molecule type" value="Genomic_DNA"/>
</dbReference>
<dbReference type="HOGENOM" id="CLU_1718871_0_0_4"/>